<sequence>MDALIDLVMLLVFHWRLGLSVVGTTVLAVFLAATLPWFSGAFGLALVIASVGLGLVWEGAAEKKRAERFAKAKEGV</sequence>
<keyword evidence="1" id="KW-1133">Transmembrane helix</keyword>
<organism evidence="2 3">
    <name type="scientific">Lampropedia cohaerens</name>
    <dbReference type="NCBI Taxonomy" id="1610491"/>
    <lineage>
        <taxon>Bacteria</taxon>
        <taxon>Pseudomonadati</taxon>
        <taxon>Pseudomonadota</taxon>
        <taxon>Betaproteobacteria</taxon>
        <taxon>Burkholderiales</taxon>
        <taxon>Comamonadaceae</taxon>
        <taxon>Lampropedia</taxon>
    </lineage>
</organism>
<name>A0A0U1PYE6_9BURK</name>
<dbReference type="RefSeq" id="WP_046742233.1">
    <property type="nucleotide sequence ID" value="NZ_LBNQ01000032.1"/>
</dbReference>
<accession>A0A0U1PYE6</accession>
<feature type="transmembrane region" description="Helical" evidence="1">
    <location>
        <begin position="7"/>
        <end position="31"/>
    </location>
</feature>
<evidence type="ECO:0000256" key="1">
    <source>
        <dbReference type="SAM" id="Phobius"/>
    </source>
</evidence>
<dbReference type="OrthoDB" id="9971404at2"/>
<comment type="caution">
    <text evidence="2">The sequence shown here is derived from an EMBL/GenBank/DDBJ whole genome shotgun (WGS) entry which is preliminary data.</text>
</comment>
<dbReference type="EMBL" id="LBNQ01000032">
    <property type="protein sequence ID" value="KKW67540.1"/>
    <property type="molecule type" value="Genomic_DNA"/>
</dbReference>
<dbReference type="STRING" id="1610491.AAV94_10310"/>
<protein>
    <submittedName>
        <fullName evidence="2">Uncharacterized protein</fullName>
    </submittedName>
</protein>
<keyword evidence="3" id="KW-1185">Reference proteome</keyword>
<dbReference type="Proteomes" id="UP000050580">
    <property type="component" value="Unassembled WGS sequence"/>
</dbReference>
<gene>
    <name evidence="2" type="ORF">AAV94_10310</name>
</gene>
<evidence type="ECO:0000313" key="3">
    <source>
        <dbReference type="Proteomes" id="UP000050580"/>
    </source>
</evidence>
<evidence type="ECO:0000313" key="2">
    <source>
        <dbReference type="EMBL" id="KKW67540.1"/>
    </source>
</evidence>
<feature type="transmembrane region" description="Helical" evidence="1">
    <location>
        <begin position="37"/>
        <end position="57"/>
    </location>
</feature>
<dbReference type="AlphaFoldDB" id="A0A0U1PYE6"/>
<keyword evidence="1" id="KW-0472">Membrane</keyword>
<reference evidence="2 3" key="1">
    <citation type="submission" date="2015-05" db="EMBL/GenBank/DDBJ databases">
        <title>Draft genome sequence of Lampropedia sp. CT6, isolated from the microbial mat of a hot water spring, located at Manikaran, India.</title>
        <authorList>
            <person name="Tripathi C."/>
            <person name="Rani P."/>
            <person name="Mahato N.K."/>
            <person name="Lal R."/>
        </authorList>
    </citation>
    <scope>NUCLEOTIDE SEQUENCE [LARGE SCALE GENOMIC DNA]</scope>
    <source>
        <strain evidence="2 3">CT6</strain>
    </source>
</reference>
<keyword evidence="1" id="KW-0812">Transmembrane</keyword>
<proteinExistence type="predicted"/>